<dbReference type="Proteomes" id="UP000559027">
    <property type="component" value="Unassembled WGS sequence"/>
</dbReference>
<accession>A0A8H5GFY8</accession>
<sequence length="345" mass="38071">MSAAPPVILYRYDASPYSHKIDNALLLKGISHSRVNVSLVLPRPEITDLLGITYRRIPILAIGNDVYCDTRQVFAAQDSKAILIVSALERRFPPSAGHGTLLPRGKHGGSSDTGLVKAFSKYYVDQLFSLGPLLLPWDKLGPDFIKDRSTFFGAPLDVKAVQAARPQTMSKLASHYALVEEQLSDDREWLFDTELPGLADISVHFLLAWVGGFQGVESLYDKTQIPRTIKWLSRVSAFLENKKKNQPVPIMIKGEDAADQIVNSVHESLSIVGFNNTEAERLGLEQGDEVKVAPQDTGRTFPTVGKLVALNREEVIVQVQGQRGAIHAHFPRLGFVIQPTVKGKL</sequence>
<dbReference type="InterPro" id="IPR010987">
    <property type="entry name" value="Glutathione-S-Trfase_C-like"/>
</dbReference>
<evidence type="ECO:0000259" key="1">
    <source>
        <dbReference type="PROSITE" id="PS50405"/>
    </source>
</evidence>
<name>A0A8H5GFY8_9AGAR</name>
<dbReference type="InterPro" id="IPR036249">
    <property type="entry name" value="Thioredoxin-like_sf"/>
</dbReference>
<dbReference type="Pfam" id="PF25907">
    <property type="entry name" value="DUF7962"/>
    <property type="match status" value="1"/>
</dbReference>
<keyword evidence="3" id="KW-1185">Reference proteome</keyword>
<proteinExistence type="predicted"/>
<dbReference type="OrthoDB" id="202840at2759"/>
<dbReference type="InterPro" id="IPR004045">
    <property type="entry name" value="Glutathione_S-Trfase_N"/>
</dbReference>
<dbReference type="AlphaFoldDB" id="A0A8H5GFY8"/>
<dbReference type="InterPro" id="IPR036282">
    <property type="entry name" value="Glutathione-S-Trfase_C_sf"/>
</dbReference>
<reference evidence="2 3" key="1">
    <citation type="journal article" date="2020" name="ISME J.">
        <title>Uncovering the hidden diversity of litter-decomposition mechanisms in mushroom-forming fungi.</title>
        <authorList>
            <person name="Floudas D."/>
            <person name="Bentzer J."/>
            <person name="Ahren D."/>
            <person name="Johansson T."/>
            <person name="Persson P."/>
            <person name="Tunlid A."/>
        </authorList>
    </citation>
    <scope>NUCLEOTIDE SEQUENCE [LARGE SCALE GENOMIC DNA]</scope>
    <source>
        <strain evidence="2 3">CBS 146.42</strain>
    </source>
</reference>
<comment type="caution">
    <text evidence="2">The sequence shown here is derived from an EMBL/GenBank/DDBJ whole genome shotgun (WGS) entry which is preliminary data.</text>
</comment>
<dbReference type="CDD" id="cd00570">
    <property type="entry name" value="GST_N_family"/>
    <property type="match status" value="1"/>
</dbReference>
<protein>
    <recommendedName>
        <fullName evidence="1">GST C-terminal domain-containing protein</fullName>
    </recommendedName>
</protein>
<dbReference type="SUPFAM" id="SSF47616">
    <property type="entry name" value="GST C-terminal domain-like"/>
    <property type="match status" value="1"/>
</dbReference>
<dbReference type="SUPFAM" id="SSF52833">
    <property type="entry name" value="Thioredoxin-like"/>
    <property type="match status" value="1"/>
</dbReference>
<dbReference type="EMBL" id="JAACJO010000001">
    <property type="protein sequence ID" value="KAF5364306.1"/>
    <property type="molecule type" value="Genomic_DNA"/>
</dbReference>
<dbReference type="PROSITE" id="PS50405">
    <property type="entry name" value="GST_CTER"/>
    <property type="match status" value="1"/>
</dbReference>
<gene>
    <name evidence="2" type="ORF">D9756_000661</name>
</gene>
<dbReference type="Gene3D" id="3.40.30.110">
    <property type="match status" value="2"/>
</dbReference>
<dbReference type="InterPro" id="IPR058268">
    <property type="entry name" value="DUF7962"/>
</dbReference>
<evidence type="ECO:0000313" key="2">
    <source>
        <dbReference type="EMBL" id="KAF5364306.1"/>
    </source>
</evidence>
<evidence type="ECO:0000313" key="3">
    <source>
        <dbReference type="Proteomes" id="UP000559027"/>
    </source>
</evidence>
<feature type="domain" description="GST C-terminal" evidence="1">
    <location>
        <begin position="109"/>
        <end position="260"/>
    </location>
</feature>
<dbReference type="Pfam" id="PF13417">
    <property type="entry name" value="GST_N_3"/>
    <property type="match status" value="1"/>
</dbReference>
<organism evidence="2 3">
    <name type="scientific">Leucocoprinus leucothites</name>
    <dbReference type="NCBI Taxonomy" id="201217"/>
    <lineage>
        <taxon>Eukaryota</taxon>
        <taxon>Fungi</taxon>
        <taxon>Dikarya</taxon>
        <taxon>Basidiomycota</taxon>
        <taxon>Agaricomycotina</taxon>
        <taxon>Agaricomycetes</taxon>
        <taxon>Agaricomycetidae</taxon>
        <taxon>Agaricales</taxon>
        <taxon>Agaricineae</taxon>
        <taxon>Agaricaceae</taxon>
        <taxon>Leucocoprinus</taxon>
    </lineage>
</organism>